<dbReference type="PRINTS" id="PR00370">
    <property type="entry name" value="FMOXYGENASE"/>
</dbReference>
<dbReference type="InterPro" id="IPR036188">
    <property type="entry name" value="FAD/NAD-bd_sf"/>
</dbReference>
<gene>
    <name evidence="7" type="ORF">FE633_33060</name>
</gene>
<dbReference type="RefSeq" id="WP_138048857.1">
    <property type="nucleotide sequence ID" value="NZ_VBZC01000046.1"/>
</dbReference>
<accession>A0A5R9FE15</accession>
<proteinExistence type="inferred from homology"/>
<dbReference type="GO" id="GO:0050661">
    <property type="term" value="F:NADP binding"/>
    <property type="evidence" value="ECO:0007669"/>
    <property type="project" value="InterPro"/>
</dbReference>
<keyword evidence="4" id="KW-0274">FAD</keyword>
<keyword evidence="5" id="KW-0521">NADP</keyword>
<dbReference type="GO" id="GO:0004499">
    <property type="term" value="F:N,N-dimethylaniline monooxygenase activity"/>
    <property type="evidence" value="ECO:0007669"/>
    <property type="project" value="InterPro"/>
</dbReference>
<dbReference type="Gene3D" id="3.50.50.60">
    <property type="entry name" value="FAD/NAD(P)-binding domain"/>
    <property type="match status" value="1"/>
</dbReference>
<evidence type="ECO:0000313" key="8">
    <source>
        <dbReference type="Proteomes" id="UP000305906"/>
    </source>
</evidence>
<dbReference type="InterPro" id="IPR020946">
    <property type="entry name" value="Flavin_mOase-like"/>
</dbReference>
<dbReference type="InterPro" id="IPR050346">
    <property type="entry name" value="FMO-like"/>
</dbReference>
<dbReference type="AlphaFoldDB" id="A0A5R9FE15"/>
<evidence type="ECO:0000256" key="6">
    <source>
        <dbReference type="ARBA" id="ARBA00023002"/>
    </source>
</evidence>
<keyword evidence="8" id="KW-1185">Reference proteome</keyword>
<sequence>MPRYCVIGAGAAGVSALQQLRRLGHDVDCFERTDRVGGHWHTDYDALHLITARDMTAFEDFPMPADYPHFPRRDQVRAYIESYAREHGLYDVIRFGTAVTGVEPAEAPEGATGARTGSYGWRVTTSAGDDEAYDGVLVANGHLWDPRIPDVPGEFTGRTIHSGVYRNVSDLEGDRILVVGAGNSGCDLAVDVAQHRLDADIVIRHGSWFQPKTYFGVPRQQVPFLADFSPTEQDLISRLMARLSIGEWHAYPGLPEPEGATLAEGRAVVNDLLLYWIHHGRVTVRPGIERFDGATVSFSDGTARDYDTILWATGFNVRLPFLDDSLFPWTAGAPVRYAGGIVTESVEKLYFIGLIAPRGPQIPIYGMQAKLVAKMIELHEQAGQGGAPIAQYLASLQEPETGIDVVRDGWLRQMADTERLLAAYAMSSGNAAPSLQTV</sequence>
<name>A0A5R9FE15_9ACTN</name>
<keyword evidence="3" id="KW-0285">Flavoprotein</keyword>
<evidence type="ECO:0000256" key="5">
    <source>
        <dbReference type="ARBA" id="ARBA00022857"/>
    </source>
</evidence>
<dbReference type="EMBL" id="VBZC01000046">
    <property type="protein sequence ID" value="TLS42067.1"/>
    <property type="molecule type" value="Genomic_DNA"/>
</dbReference>
<evidence type="ECO:0000313" key="7">
    <source>
        <dbReference type="EMBL" id="TLS42067.1"/>
    </source>
</evidence>
<keyword evidence="6" id="KW-0560">Oxidoreductase</keyword>
<evidence type="ECO:0000256" key="3">
    <source>
        <dbReference type="ARBA" id="ARBA00022630"/>
    </source>
</evidence>
<dbReference type="Proteomes" id="UP000305906">
    <property type="component" value="Unassembled WGS sequence"/>
</dbReference>
<dbReference type="Pfam" id="PF00743">
    <property type="entry name" value="FMO-like"/>
    <property type="match status" value="1"/>
</dbReference>
<organism evidence="7 8">
    <name type="scientific">Streptomyces montanus</name>
    <dbReference type="NCBI Taxonomy" id="2580423"/>
    <lineage>
        <taxon>Bacteria</taxon>
        <taxon>Bacillati</taxon>
        <taxon>Actinomycetota</taxon>
        <taxon>Actinomycetes</taxon>
        <taxon>Kitasatosporales</taxon>
        <taxon>Streptomycetaceae</taxon>
        <taxon>Streptomyces</taxon>
    </lineage>
</organism>
<evidence type="ECO:0000256" key="1">
    <source>
        <dbReference type="ARBA" id="ARBA00009183"/>
    </source>
</evidence>
<evidence type="ECO:0000256" key="4">
    <source>
        <dbReference type="ARBA" id="ARBA00022827"/>
    </source>
</evidence>
<dbReference type="PANTHER" id="PTHR23023">
    <property type="entry name" value="DIMETHYLANILINE MONOOXYGENASE"/>
    <property type="match status" value="1"/>
</dbReference>
<dbReference type="GO" id="GO:0050660">
    <property type="term" value="F:flavin adenine dinucleotide binding"/>
    <property type="evidence" value="ECO:0007669"/>
    <property type="project" value="InterPro"/>
</dbReference>
<comment type="similarity">
    <text evidence="2">Belongs to the FAD-binding monooxygenase family.</text>
</comment>
<evidence type="ECO:0000256" key="2">
    <source>
        <dbReference type="ARBA" id="ARBA00010139"/>
    </source>
</evidence>
<dbReference type="SUPFAM" id="SSF51905">
    <property type="entry name" value="FAD/NAD(P)-binding domain"/>
    <property type="match status" value="2"/>
</dbReference>
<comment type="caution">
    <text evidence="7">The sequence shown here is derived from an EMBL/GenBank/DDBJ whole genome shotgun (WGS) entry which is preliminary data.</text>
</comment>
<dbReference type="PIRSF" id="PIRSF000332">
    <property type="entry name" value="FMO"/>
    <property type="match status" value="1"/>
</dbReference>
<reference evidence="7 8" key="1">
    <citation type="submission" date="2019-05" db="EMBL/GenBank/DDBJ databases">
        <title>Streptomyces sp. NEAU-C151, a novel actinomycete isolated from soil.</title>
        <authorList>
            <person name="Han L."/>
            <person name="Jiang H."/>
        </authorList>
    </citation>
    <scope>NUCLEOTIDE SEQUENCE [LARGE SCALE GENOMIC DNA]</scope>
    <source>
        <strain evidence="7 8">NEAU-C151</strain>
    </source>
</reference>
<protein>
    <submittedName>
        <fullName evidence="7">NAD(P)/FAD-dependent oxidoreductase</fullName>
    </submittedName>
</protein>
<comment type="similarity">
    <text evidence="1">Belongs to the FMO family.</text>
</comment>
<dbReference type="InterPro" id="IPR000960">
    <property type="entry name" value="Flavin_mOase"/>
</dbReference>